<evidence type="ECO:0000313" key="2">
    <source>
        <dbReference type="Proteomes" id="UP000481360"/>
    </source>
</evidence>
<protein>
    <submittedName>
        <fullName evidence="1">Uncharacterized protein</fullName>
    </submittedName>
</protein>
<proteinExistence type="predicted"/>
<dbReference type="Proteomes" id="UP000481360">
    <property type="component" value="Unassembled WGS sequence"/>
</dbReference>
<reference evidence="1 2" key="1">
    <citation type="submission" date="2020-03" db="EMBL/GenBank/DDBJ databases">
        <title>Isolation and identification of active actinomycetes.</title>
        <authorList>
            <person name="Sun X."/>
        </authorList>
    </citation>
    <scope>NUCLEOTIDE SEQUENCE [LARGE SCALE GENOMIC DNA]</scope>
    <source>
        <strain evidence="1 2">NEAU-D13</strain>
    </source>
</reference>
<organism evidence="1 2">
    <name type="scientific">Lentzea alba</name>
    <dbReference type="NCBI Taxonomy" id="2714351"/>
    <lineage>
        <taxon>Bacteria</taxon>
        <taxon>Bacillati</taxon>
        <taxon>Actinomycetota</taxon>
        <taxon>Actinomycetes</taxon>
        <taxon>Pseudonocardiales</taxon>
        <taxon>Pseudonocardiaceae</taxon>
        <taxon>Lentzea</taxon>
    </lineage>
</organism>
<keyword evidence="2" id="KW-1185">Reference proteome</keyword>
<comment type="caution">
    <text evidence="1">The sequence shown here is derived from an EMBL/GenBank/DDBJ whole genome shotgun (WGS) entry which is preliminary data.</text>
</comment>
<gene>
    <name evidence="1" type="ORF">G7043_17485</name>
</gene>
<sequence length="135" mass="14502">MTLSTLVTLTACGVRPTPVLTGAEAPTVSSHELTVYLVKAERDGLVRRTRPYTGNVETVTAIDLLVAGLTDEEKKLGLHTEVPTTTSRIYAVSNVVLLPQDMGPLSMWAQFQLYCTAIASRAKVEGVQVADVDCP</sequence>
<dbReference type="RefSeq" id="WP_166046717.1">
    <property type="nucleotide sequence ID" value="NZ_JAAMPJ010000004.1"/>
</dbReference>
<accession>A0A7C9RQ98</accession>
<evidence type="ECO:0000313" key="1">
    <source>
        <dbReference type="EMBL" id="NGY60725.1"/>
    </source>
</evidence>
<dbReference type="EMBL" id="JAAMPJ010000004">
    <property type="protein sequence ID" value="NGY60725.1"/>
    <property type="molecule type" value="Genomic_DNA"/>
</dbReference>
<name>A0A7C9RQ98_9PSEU</name>
<dbReference type="AlphaFoldDB" id="A0A7C9RQ98"/>